<dbReference type="KEGG" id="cpro:CPRO_00760"/>
<reference evidence="3" key="2">
    <citation type="submission" date="2016-01" db="EMBL/GenBank/DDBJ databases">
        <authorList>
            <person name="Poehlein A."/>
            <person name="Schlien K."/>
            <person name="Gottschalk G."/>
            <person name="Buckel W."/>
            <person name="Daniel R."/>
        </authorList>
    </citation>
    <scope>NUCLEOTIDE SEQUENCE [LARGE SCALE GENOMIC DNA]</scope>
    <source>
        <strain evidence="3">X2</strain>
    </source>
</reference>
<name>A0A110A6I3_ANAPI</name>
<dbReference type="OrthoDB" id="1650180at2"/>
<dbReference type="Proteomes" id="UP000068026">
    <property type="component" value="Chromosome"/>
</dbReference>
<dbReference type="EMBL" id="CP014223">
    <property type="protein sequence ID" value="AMJ39700.1"/>
    <property type="molecule type" value="Genomic_DNA"/>
</dbReference>
<reference evidence="1 3" key="1">
    <citation type="journal article" date="2016" name="Genome Announc.">
        <title>Complete Genome Sequence of the Amino Acid-Fermenting Clostridium propionicum X2 (DSM 1682).</title>
        <authorList>
            <person name="Poehlein A."/>
            <person name="Schlien K."/>
            <person name="Chowdhury N.P."/>
            <person name="Gottschalk G."/>
            <person name="Buckel W."/>
            <person name="Daniel R."/>
        </authorList>
    </citation>
    <scope>NUCLEOTIDE SEQUENCE [LARGE SCALE GENOMIC DNA]</scope>
    <source>
        <strain evidence="1 3">X2</strain>
    </source>
</reference>
<evidence type="ECO:0000313" key="2">
    <source>
        <dbReference type="EMBL" id="SHE30020.1"/>
    </source>
</evidence>
<evidence type="ECO:0000313" key="3">
    <source>
        <dbReference type="Proteomes" id="UP000068026"/>
    </source>
</evidence>
<reference evidence="4" key="4">
    <citation type="submission" date="2016-11" db="EMBL/GenBank/DDBJ databases">
        <authorList>
            <person name="Jaros S."/>
            <person name="Januszkiewicz K."/>
            <person name="Wedrychowicz H."/>
        </authorList>
    </citation>
    <scope>NUCLEOTIDE SEQUENCE [LARGE SCALE GENOMIC DNA]</scope>
    <source>
        <strain evidence="4">DSM 1682</strain>
    </source>
</reference>
<proteinExistence type="predicted"/>
<evidence type="ECO:0000313" key="4">
    <source>
        <dbReference type="Proteomes" id="UP000184204"/>
    </source>
</evidence>
<dbReference type="EMBL" id="FQUA01000001">
    <property type="protein sequence ID" value="SHE30020.1"/>
    <property type="molecule type" value="Genomic_DNA"/>
</dbReference>
<reference evidence="2" key="3">
    <citation type="submission" date="2016-11" db="EMBL/GenBank/DDBJ databases">
        <authorList>
            <person name="Varghese N."/>
            <person name="Submissions S."/>
        </authorList>
    </citation>
    <scope>NUCLEOTIDE SEQUENCE</scope>
    <source>
        <strain evidence="2">DSM 1682</strain>
    </source>
</reference>
<protein>
    <submittedName>
        <fullName evidence="2">Uncharacterized protein</fullName>
    </submittedName>
</protein>
<dbReference type="AlphaFoldDB" id="A0A110A6I3"/>
<dbReference type="Proteomes" id="UP000184204">
    <property type="component" value="Unassembled WGS sequence"/>
</dbReference>
<organism evidence="2 4">
    <name type="scientific">Anaerotignum propionicum DSM 1682</name>
    <dbReference type="NCBI Taxonomy" id="991789"/>
    <lineage>
        <taxon>Bacteria</taxon>
        <taxon>Bacillati</taxon>
        <taxon>Bacillota</taxon>
        <taxon>Clostridia</taxon>
        <taxon>Lachnospirales</taxon>
        <taxon>Anaerotignaceae</taxon>
        <taxon>Anaerotignum</taxon>
    </lineage>
</organism>
<dbReference type="RefSeq" id="WP_066046611.1">
    <property type="nucleotide sequence ID" value="NZ_CP014223.1"/>
</dbReference>
<sequence>MKSQWENYNKNLLEYLTVITQNNYISNLFYDTPFLVLSRAIAAIPDDAFTVTQWEEAANYLLREKIAFSSSQQAIHYLSVLGWSVSVTPYILLEDRTKFIGKSWQNKKNTI</sequence>
<accession>A0A110A6I3</accession>
<evidence type="ECO:0000313" key="1">
    <source>
        <dbReference type="EMBL" id="AMJ39700.1"/>
    </source>
</evidence>
<gene>
    <name evidence="1" type="ORF">CPRO_00760</name>
    <name evidence="2" type="ORF">SAMN02745151_00281</name>
</gene>
<keyword evidence="3" id="KW-1185">Reference proteome</keyword>